<protein>
    <recommendedName>
        <fullName evidence="3">DUF1877 family protein</fullName>
    </recommendedName>
</protein>
<dbReference type="OrthoDB" id="5354816at2"/>
<dbReference type="EMBL" id="CP000155">
    <property type="protein sequence ID" value="ABC28915.1"/>
    <property type="molecule type" value="Genomic_DNA"/>
</dbReference>
<dbReference type="InterPro" id="IPR035944">
    <property type="entry name" value="YfbM-like_sf"/>
</dbReference>
<dbReference type="STRING" id="349521.HCH_02084"/>
<dbReference type="KEGG" id="hch:HCH_02084"/>
<dbReference type="AlphaFoldDB" id="Q2SKA9"/>
<dbReference type="Gene3D" id="3.40.1760.10">
    <property type="entry name" value="YfbM-like super family"/>
    <property type="match status" value="1"/>
</dbReference>
<sequence>MGMVLYFKEISRDEYVGLSEGNINVEDFLFPEDIEDPFVGQFCLGKIWHVLHYIISGDPGGHAEYSSMAIMGGRPVGPNLGYGQARIIDVCEVKEISEVLEMIDFSMKLQSLKREESDIKQIYHGEILKDDGIGEIIKYFDKLKAFYSKASGNDSALLIYLA</sequence>
<accession>Q2SKA9</accession>
<evidence type="ECO:0000313" key="1">
    <source>
        <dbReference type="EMBL" id="ABC28915.1"/>
    </source>
</evidence>
<evidence type="ECO:0008006" key="3">
    <source>
        <dbReference type="Google" id="ProtNLM"/>
    </source>
</evidence>
<dbReference type="Proteomes" id="UP000000238">
    <property type="component" value="Chromosome"/>
</dbReference>
<dbReference type="Pfam" id="PF08974">
    <property type="entry name" value="DUF1877"/>
    <property type="match status" value="1"/>
</dbReference>
<evidence type="ECO:0000313" key="2">
    <source>
        <dbReference type="Proteomes" id="UP000000238"/>
    </source>
</evidence>
<dbReference type="RefSeq" id="WP_011395986.1">
    <property type="nucleotide sequence ID" value="NC_007645.1"/>
</dbReference>
<gene>
    <name evidence="1" type="ordered locus">HCH_02084</name>
</gene>
<reference evidence="1 2" key="1">
    <citation type="journal article" date="2005" name="Nucleic Acids Res.">
        <title>Genomic blueprint of Hahella chejuensis, a marine microbe producing an algicidal agent.</title>
        <authorList>
            <person name="Jeong H."/>
            <person name="Yim J.H."/>
            <person name="Lee C."/>
            <person name="Choi S.-H."/>
            <person name="Park Y.K."/>
            <person name="Yoon S.H."/>
            <person name="Hur C.-G."/>
            <person name="Kang H.-Y."/>
            <person name="Kim D."/>
            <person name="Lee H.H."/>
            <person name="Park K.H."/>
            <person name="Park S.-H."/>
            <person name="Park H.-S."/>
            <person name="Lee H.K."/>
            <person name="Oh T.K."/>
            <person name="Kim J.F."/>
        </authorList>
    </citation>
    <scope>NUCLEOTIDE SEQUENCE [LARGE SCALE GENOMIC DNA]</scope>
    <source>
        <strain evidence="1 2">KCTC 2396</strain>
    </source>
</reference>
<proteinExistence type="predicted"/>
<organism evidence="1 2">
    <name type="scientific">Hahella chejuensis (strain KCTC 2396)</name>
    <dbReference type="NCBI Taxonomy" id="349521"/>
    <lineage>
        <taxon>Bacteria</taxon>
        <taxon>Pseudomonadati</taxon>
        <taxon>Pseudomonadota</taxon>
        <taxon>Gammaproteobacteria</taxon>
        <taxon>Oceanospirillales</taxon>
        <taxon>Hahellaceae</taxon>
        <taxon>Hahella</taxon>
    </lineage>
</organism>
<name>Q2SKA9_HAHCH</name>
<dbReference type="HOGENOM" id="CLU_1633094_0_0_6"/>
<dbReference type="InterPro" id="IPR015068">
    <property type="entry name" value="DUF1877"/>
</dbReference>
<dbReference type="SUPFAM" id="SSF111069">
    <property type="entry name" value="Hypothetical protein yfbM"/>
    <property type="match status" value="1"/>
</dbReference>
<keyword evidence="2" id="KW-1185">Reference proteome</keyword>